<dbReference type="InterPro" id="IPR004332">
    <property type="entry name" value="Transposase_MuDR"/>
</dbReference>
<dbReference type="EMBL" id="LR881467">
    <property type="protein sequence ID" value="CAD5318224.1"/>
    <property type="molecule type" value="Genomic_DNA"/>
</dbReference>
<protein>
    <submittedName>
        <fullName evidence="2">(thale cress) hypothetical protein</fullName>
    </submittedName>
</protein>
<evidence type="ECO:0000259" key="1">
    <source>
        <dbReference type="Pfam" id="PF03108"/>
    </source>
</evidence>
<dbReference type="PANTHER" id="PTHR31973">
    <property type="entry name" value="POLYPROTEIN, PUTATIVE-RELATED"/>
    <property type="match status" value="1"/>
</dbReference>
<proteinExistence type="predicted"/>
<sequence length="334" mass="37018">MIGSISVSFIIHVLNDGHCVSSVHSAFFDVKYEGDKLFVGRVFKSKFDCKIKIAIHAINCKFHFRTARSTPKFMVLKCISKTCPWRVYASKVDSSDSFQVRQANQRHTCTIDQRCRYHRLATTQVIGKLMQSRFLGIKRGPNAAVIRKFLLDDYHVSISYLKAWRAREVAMEKSLGSMAGSYALIPAYAGLLEQANPGSLCFTEYTRKPIMLLALFTFGDISQDTKVTPGCAAYLVDLDSLAANEYFNELVKLSYKGKIYPIHSVGGEVAPGIASGTIGEVHPPLVRRPPGRPRKLRILSRAHRGGVHVVVAQATTKPPAVMLSKNSTTATEGY</sequence>
<dbReference type="Proteomes" id="UP000516314">
    <property type="component" value="Chromosome 2"/>
</dbReference>
<dbReference type="Pfam" id="PF03108">
    <property type="entry name" value="DBD_Tnp_Mut"/>
    <property type="match status" value="1"/>
</dbReference>
<feature type="domain" description="Transposase MuDR plant" evidence="1">
    <location>
        <begin position="35"/>
        <end position="100"/>
    </location>
</feature>
<evidence type="ECO:0000313" key="2">
    <source>
        <dbReference type="EMBL" id="CAD5318224.1"/>
    </source>
</evidence>
<dbReference type="AlphaFoldDB" id="A0A7G2E7S3"/>
<dbReference type="PANTHER" id="PTHR31973:SF113">
    <property type="entry name" value="PROTEIN FAR1-RELATED SEQUENCE 5-LIKE"/>
    <property type="match status" value="1"/>
</dbReference>
<accession>A0A7G2E7S3</accession>
<gene>
    <name evidence="2" type="ORF">AT9943_LOCUS6460</name>
</gene>
<name>A0A7G2E7S3_ARATH</name>
<evidence type="ECO:0000313" key="3">
    <source>
        <dbReference type="Proteomes" id="UP000516314"/>
    </source>
</evidence>
<organism evidence="2 3">
    <name type="scientific">Arabidopsis thaliana</name>
    <name type="common">Mouse-ear cress</name>
    <dbReference type="NCBI Taxonomy" id="3702"/>
    <lineage>
        <taxon>Eukaryota</taxon>
        <taxon>Viridiplantae</taxon>
        <taxon>Streptophyta</taxon>
        <taxon>Embryophyta</taxon>
        <taxon>Tracheophyta</taxon>
        <taxon>Spermatophyta</taxon>
        <taxon>Magnoliopsida</taxon>
        <taxon>eudicotyledons</taxon>
        <taxon>Gunneridae</taxon>
        <taxon>Pentapetalae</taxon>
        <taxon>rosids</taxon>
        <taxon>malvids</taxon>
        <taxon>Brassicales</taxon>
        <taxon>Brassicaceae</taxon>
        <taxon>Camelineae</taxon>
        <taxon>Arabidopsis</taxon>
    </lineage>
</organism>
<reference evidence="2 3" key="1">
    <citation type="submission" date="2020-09" db="EMBL/GenBank/DDBJ databases">
        <authorList>
            <person name="Ashkenazy H."/>
        </authorList>
    </citation>
    <scope>NUCLEOTIDE SEQUENCE [LARGE SCALE GENOMIC DNA]</scope>
    <source>
        <strain evidence="3">cv. Cdm-0</strain>
    </source>
</reference>